<name>A0A0L0NLC4_TOLOC</name>
<feature type="region of interest" description="Disordered" evidence="1">
    <location>
        <begin position="333"/>
        <end position="353"/>
    </location>
</feature>
<evidence type="ECO:0000313" key="2">
    <source>
        <dbReference type="EMBL" id="KND94833.1"/>
    </source>
</evidence>
<dbReference type="PANTHER" id="PTHR16469:SF51">
    <property type="entry name" value="TRANSCRIPTION FACTOR TAU 55 KDA SUBUNIT"/>
    <property type="match status" value="1"/>
</dbReference>
<evidence type="ECO:0000256" key="1">
    <source>
        <dbReference type="SAM" id="MobiDB-lite"/>
    </source>
</evidence>
<dbReference type="InterPro" id="IPR051710">
    <property type="entry name" value="Phosphatase_SH3-domain"/>
</dbReference>
<comment type="caution">
    <text evidence="2">The sequence shown here is derived from an EMBL/GenBank/DDBJ whole genome shotgun (WGS) entry which is preliminary data.</text>
</comment>
<proteinExistence type="predicted"/>
<protein>
    <submittedName>
        <fullName evidence="2">Transcription factor tau 55 kDa subunit</fullName>
    </submittedName>
</protein>
<dbReference type="Proteomes" id="UP000036947">
    <property type="component" value="Unassembled WGS sequence"/>
</dbReference>
<dbReference type="InterPro" id="IPR013078">
    <property type="entry name" value="His_Pase_superF_clade-1"/>
</dbReference>
<dbReference type="Pfam" id="PF00300">
    <property type="entry name" value="His_Phos_1"/>
    <property type="match status" value="2"/>
</dbReference>
<dbReference type="Gene3D" id="3.40.50.1240">
    <property type="entry name" value="Phosphoglycerate mutase-like"/>
    <property type="match status" value="1"/>
</dbReference>
<organism evidence="2 3">
    <name type="scientific">Tolypocladium ophioglossoides (strain CBS 100239)</name>
    <name type="common">Snaketongue truffleclub</name>
    <name type="synonym">Elaphocordyceps ophioglossoides</name>
    <dbReference type="NCBI Taxonomy" id="1163406"/>
    <lineage>
        <taxon>Eukaryota</taxon>
        <taxon>Fungi</taxon>
        <taxon>Dikarya</taxon>
        <taxon>Ascomycota</taxon>
        <taxon>Pezizomycotina</taxon>
        <taxon>Sordariomycetes</taxon>
        <taxon>Hypocreomycetidae</taxon>
        <taxon>Hypocreales</taxon>
        <taxon>Ophiocordycipitaceae</taxon>
        <taxon>Tolypocladium</taxon>
    </lineage>
</organism>
<feature type="compositionally biased region" description="Polar residues" evidence="1">
    <location>
        <begin position="343"/>
        <end position="353"/>
    </location>
</feature>
<accession>A0A0L0NLC4</accession>
<dbReference type="InterPro" id="IPR029033">
    <property type="entry name" value="His_PPase_superfam"/>
</dbReference>
<sequence>MSRKRLSRHAWHGLHPIDTLNTTAFFTRCTIFTAPTPPLQKQNFRPYPLKAPIAGMPLEKIYVTRHGFRSNWLIDPATGTYSALIPSPTGIPADPTLTSHGVKQARELGSHLLTLDPPIEAVYSSPYYRCLETLGPFMDLRLQKQDHDRRAGRPVSGNNVAAKIRPEHGIQEWFGSAPFNHPQPATTDVLKSLFPAVDEGYVSTVAPSRRGETLAQLQERVAVALRAIIARCDADGTRAVVLCSHAAVVIVLGRILTGQQPETIDAEDFRAFTCGLSVYRRERRAEGERGDDRGPPSAVSVETNASLIGGWHCELNSDCSFLTGGEERGWRFVGDESFPGPGSLSQVDADSKL</sequence>
<dbReference type="SUPFAM" id="SSF53254">
    <property type="entry name" value="Phosphoglycerate mutase-like"/>
    <property type="match status" value="1"/>
</dbReference>
<dbReference type="OrthoDB" id="414418at2759"/>
<gene>
    <name evidence="2" type="ORF">TOPH_00510</name>
</gene>
<keyword evidence="3" id="KW-1185">Reference proteome</keyword>
<dbReference type="EMBL" id="LFRF01000001">
    <property type="protein sequence ID" value="KND94833.1"/>
    <property type="molecule type" value="Genomic_DNA"/>
</dbReference>
<reference evidence="2 3" key="1">
    <citation type="journal article" date="2015" name="BMC Genomics">
        <title>The genome of the truffle-parasite Tolypocladium ophioglossoides and the evolution of antifungal peptaibiotics.</title>
        <authorList>
            <person name="Quandt C.A."/>
            <person name="Bushley K.E."/>
            <person name="Spatafora J.W."/>
        </authorList>
    </citation>
    <scope>NUCLEOTIDE SEQUENCE [LARGE SCALE GENOMIC DNA]</scope>
    <source>
        <strain evidence="2 3">CBS 100239</strain>
    </source>
</reference>
<dbReference type="STRING" id="1163406.A0A0L0NLC4"/>
<dbReference type="PANTHER" id="PTHR16469">
    <property type="entry name" value="UBIQUITIN-ASSOCIATED AND SH3 DOMAIN-CONTAINING BA-RELATED"/>
    <property type="match status" value="1"/>
</dbReference>
<dbReference type="SMART" id="SM00855">
    <property type="entry name" value="PGAM"/>
    <property type="match status" value="1"/>
</dbReference>
<dbReference type="CDD" id="cd07067">
    <property type="entry name" value="HP_PGM_like"/>
    <property type="match status" value="1"/>
</dbReference>
<evidence type="ECO:0000313" key="3">
    <source>
        <dbReference type="Proteomes" id="UP000036947"/>
    </source>
</evidence>
<dbReference type="AlphaFoldDB" id="A0A0L0NLC4"/>